<feature type="region of interest" description="Disordered" evidence="1">
    <location>
        <begin position="2189"/>
        <end position="2213"/>
    </location>
</feature>
<dbReference type="OrthoDB" id="2441647at2759"/>
<dbReference type="EMBL" id="CAJOBC010001423">
    <property type="protein sequence ID" value="CAF3677707.1"/>
    <property type="molecule type" value="Genomic_DNA"/>
</dbReference>
<feature type="compositionally biased region" description="Polar residues" evidence="1">
    <location>
        <begin position="814"/>
        <end position="836"/>
    </location>
</feature>
<protein>
    <recommendedName>
        <fullName evidence="2">LTD domain-containing protein</fullName>
    </recommendedName>
</protein>
<feature type="compositionally biased region" description="Low complexity" evidence="1">
    <location>
        <begin position="380"/>
        <end position="396"/>
    </location>
</feature>
<feature type="region of interest" description="Disordered" evidence="1">
    <location>
        <begin position="1373"/>
        <end position="1393"/>
    </location>
</feature>
<evidence type="ECO:0000259" key="2">
    <source>
        <dbReference type="PROSITE" id="PS51841"/>
    </source>
</evidence>
<feature type="compositionally biased region" description="Basic and acidic residues" evidence="1">
    <location>
        <begin position="1373"/>
        <end position="1387"/>
    </location>
</feature>
<feature type="compositionally biased region" description="Low complexity" evidence="1">
    <location>
        <begin position="185"/>
        <end position="206"/>
    </location>
</feature>
<dbReference type="Proteomes" id="UP000681722">
    <property type="component" value="Unassembled WGS sequence"/>
</dbReference>
<proteinExistence type="predicted"/>
<name>A0A813Z6J8_9BILA</name>
<evidence type="ECO:0000256" key="1">
    <source>
        <dbReference type="SAM" id="MobiDB-lite"/>
    </source>
</evidence>
<evidence type="ECO:0000313" key="4">
    <source>
        <dbReference type="EMBL" id="CAF3677707.1"/>
    </source>
</evidence>
<feature type="region of interest" description="Disordered" evidence="1">
    <location>
        <begin position="491"/>
        <end position="520"/>
    </location>
</feature>
<evidence type="ECO:0000313" key="5">
    <source>
        <dbReference type="Proteomes" id="UP000663829"/>
    </source>
</evidence>
<dbReference type="Proteomes" id="UP000663829">
    <property type="component" value="Unassembled WGS sequence"/>
</dbReference>
<dbReference type="Gene3D" id="2.60.40.1260">
    <property type="entry name" value="Lamin Tail domain"/>
    <property type="match status" value="1"/>
</dbReference>
<feature type="region of interest" description="Disordered" evidence="1">
    <location>
        <begin position="380"/>
        <end position="399"/>
    </location>
</feature>
<accession>A0A813Z6J8</accession>
<feature type="region of interest" description="Disordered" evidence="1">
    <location>
        <begin position="185"/>
        <end position="225"/>
    </location>
</feature>
<sequence>MFLGDIIPFASSNKSSTFDKVYGCQRRPAITSLTARWIPSKQTAGVYEWTGQSDNKSKTMTFFGTGEMRGQLIFSQPSSAYTDAYLLAFAPKPTHQKYHHSPRIETPLFSSSSYHPTFSSTPSTLSKVENISKTSFESSWPSSNITSTPLREKVHLMEPKISYSGVQTKPSTYEERSIYSINNSIPSSIKDNVRPTTKTPYTSSTTDQSTTNYRPSQTVSTYNYDPLPQTKTYLASDPPSIQIPPYSNFSNNNRSSFPSTFSSISMSSSSTFPKYITPNSYISQYSPPDSYLNIFKPPSAYSSRDYSSSTNYPSSYQSTNSFSTLRQANNISQYENTNRKQTAYIPTSTYSTNFSQHSLQQTIVIPKTMRVYENIEEPVTSSYTSQQSSNISQNVQEKPVDIDSQNPKVYALTPEPPIQDELMHKSELYQMEEPSSSQIISKPIGILENTLNKYESLIDEISALLASVSPISSTLSSISLEKSFLDYEISPDSSPTLSMKSSMHKTEPAKTPESSEDEVTKSKIFVDNKNQANGQKEKGSYPITGSSYDKLITAISVMDSELKHQVSEDTDDSGKATTSQTFDIDDTADDKTLTETNGILTTIHNIPEADYSVSDQISVLSDILMPKQQSVSNDSISKVDDIQHGTKNLQEILSDLLKVTSKNAQVNSDEIRLQHKEQFPISISQTQVTQQQAVILPGFLEENVPDIDTQLAISFEETDKIIQEASESYYKTALDNLISRKDEITTTSEPTETTTDRHELQSQIFSNENDMTADHKSESASLMTKILEQVFTSEQQSDEHAQEIGYHEELSPPTIINENLSDNKSPTTTQTDEVSGSSFEIQRILETHYQPGQEINTLSQSSEEAQLLEVAESDSLHIEKELHVASTGKKTSEEIIHDTGYTDVNIESDVVSSTNVAEAERSEKILTGGLNLKTTLQLNETNVQKILENHEENYLVQIEELSNVSDSKATIDNLCIITDEILRQASKILYHDNQIFDNKSNPDERFQSNLSSSNMLMSDEPRTEINQDLMNRTVEQFNENIRIEEEQLVPVPDNEEERNELHDTVANENLNSQSVTNSEQLLTNKTEVDTIQPKPTSTIPVEENLERGVLSEEDSFHHASSQKSGITVAPSYEIYMESKIEFSAAEEKPKNLPEVPQLLIDDPPEQMTKSESMIPDTIQTENIIRSIISSTQTTEAVVTYQKVEDHEIQETKSGEINFHIISPLKELGQTSEVSTRYTSSDVYYAYLGDHCQINFENETIKGGIIKYVSDDTNGMSNVNELTENQSADEDLKTEFSIPGNHTEEQLSLNSGTKFDTIEESTVLQSIAQTAIAPFTNISETMQKVVANLQLDLEPQSISTNVSEELAIFKSHTELEEKSNEKDSKINETENVQSQSEQTQAFLKTIEQRITSPVVTVTEVVQNIVSSIQQSSSDEPGIESELPSNQEDYITLSTPSTESGTYRKADQIEELSKFHASDIDVKSDQLEPIHGAFNLQELNLQLEYIHEILSAPELITSDQDDKFKPDFVIKDSSSCTNESPQLPVPSFNDSSEIQILELQPPVEIIATDVQIQQLQENIAKSPTETNQIHKLVTEESKSTVASEFEVPTAINSPLKFSDIFTTLSDQNKENIEIFSSHLSENIEIIEPKDIYQEKSSHLNLSQNGIEQTSVSEQHKTDDPAIYPSNLDMHTENSNYIEQVKGDEFSHETDEDGEKQIEQPVESFQPFSINLNQSNIVTESDKQTQIQTQELTNIQQLLEEMLDMTNSISLKIKMPQIESSVSTTTEQFVSQENHQLTDKQTIDNSLVVDNEKVLTLLTVISEKTTSVDILPSVSEEEQRDKLNSTIDENLEKLSTVKFNSTDQNNYSRECSPEITEVDTFDLINTLERHNIIFNSDQTNFSGLKTINYSEKIVEVSSTDTSDAKSSQIASRTIDTTMQADSTEKLSETDIKKALSSILYTQTTTVEQCPIEGQKILTESDRSTTTSASQITSSDRYLSYAIHELDNSSVERLDVAISVNADLPVFKSTNSDTSAQADLQVNEQNMSDVVQLPEIKQQQQQLLFKNNHHQQHQQHDVEDATEFDATENITYSLNLDDENLASDRIKKLSKKQHGSSTDEDADEDIMENVDIDEQSLEQQQEHQNIYRIVQEVTNYSPNDAYRRYDTSSRDSSSAPVPTEDVFLIPGFPGLWRGPDDDDSMQREQSSFGNDADDERYSLEESSIRKKTTIKTKTIVRTADPSKFQNLLGQDNELHVPLKSTQNTIQISDVLNRPLNEFEFDPCSESDSFKTALETETSLMSSHPQARLETEQYDIYPTNESFERKSSPFTIRSERGVSLPVPTNISFDDLDIRLSTSSPIETPFYPEINQTNSLLLSDTRVNDTNKNRASSADNNALRSNIHESSPYSEIQTTSSGGSSRSLSSSDEQRIFEQPLWWKADNITEDVHEASTTTEPLESKTTVQKCAKGPICISECDNEGRYITIENTSRSKSISLSGWSIRQEAENETRTFTFPENCLLKPNYSLKIYSEVHGKERKNGDLIAMPIPCWQTSSNIVTKLINTDGKDPKINVS</sequence>
<gene>
    <name evidence="3" type="ORF">GPM918_LOCUS8275</name>
    <name evidence="4" type="ORF">SRO942_LOCUS8275</name>
</gene>
<dbReference type="InterPro" id="IPR001322">
    <property type="entry name" value="Lamin_tail_dom"/>
</dbReference>
<feature type="compositionally biased region" description="Polar residues" evidence="1">
    <location>
        <begin position="207"/>
        <end position="225"/>
    </location>
</feature>
<evidence type="ECO:0000313" key="3">
    <source>
        <dbReference type="EMBL" id="CAF0893981.1"/>
    </source>
</evidence>
<reference evidence="3" key="1">
    <citation type="submission" date="2021-02" db="EMBL/GenBank/DDBJ databases">
        <authorList>
            <person name="Nowell W R."/>
        </authorList>
    </citation>
    <scope>NUCLEOTIDE SEQUENCE</scope>
</reference>
<feature type="compositionally biased region" description="Polar residues" evidence="1">
    <location>
        <begin position="491"/>
        <end position="501"/>
    </location>
</feature>
<comment type="caution">
    <text evidence="3">The sequence shown here is derived from an EMBL/GenBank/DDBJ whole genome shotgun (WGS) entry which is preliminary data.</text>
</comment>
<feature type="domain" description="LTD" evidence="2">
    <location>
        <begin position="2454"/>
        <end position="2568"/>
    </location>
</feature>
<keyword evidence="5" id="KW-1185">Reference proteome</keyword>
<feature type="region of interest" description="Disordered" evidence="1">
    <location>
        <begin position="807"/>
        <end position="836"/>
    </location>
</feature>
<dbReference type="EMBL" id="CAJNOQ010001423">
    <property type="protein sequence ID" value="CAF0893981.1"/>
    <property type="molecule type" value="Genomic_DNA"/>
</dbReference>
<dbReference type="PROSITE" id="PS51841">
    <property type="entry name" value="LTD"/>
    <property type="match status" value="1"/>
</dbReference>
<feature type="compositionally biased region" description="Polar residues" evidence="1">
    <location>
        <begin position="2383"/>
        <end position="2409"/>
    </location>
</feature>
<feature type="compositionally biased region" description="Low complexity" evidence="1">
    <location>
        <begin position="2410"/>
        <end position="2421"/>
    </location>
</feature>
<dbReference type="SUPFAM" id="SSF74853">
    <property type="entry name" value="Lamin A/C globular tail domain"/>
    <property type="match status" value="1"/>
</dbReference>
<feature type="region of interest" description="Disordered" evidence="1">
    <location>
        <begin position="2381"/>
        <end position="2423"/>
    </location>
</feature>
<dbReference type="InterPro" id="IPR036415">
    <property type="entry name" value="Lamin_tail_dom_sf"/>
</dbReference>
<organism evidence="3 5">
    <name type="scientific">Didymodactylos carnosus</name>
    <dbReference type="NCBI Taxonomy" id="1234261"/>
    <lineage>
        <taxon>Eukaryota</taxon>
        <taxon>Metazoa</taxon>
        <taxon>Spiralia</taxon>
        <taxon>Gnathifera</taxon>
        <taxon>Rotifera</taxon>
        <taxon>Eurotatoria</taxon>
        <taxon>Bdelloidea</taxon>
        <taxon>Philodinida</taxon>
        <taxon>Philodinidae</taxon>
        <taxon>Didymodactylos</taxon>
    </lineage>
</organism>